<dbReference type="PATRIC" id="fig|1800.3.peg.3008"/>
<comment type="caution">
    <text evidence="1">The sequence shown here is derived from an EMBL/GenBank/DDBJ whole genome shotgun (WGS) entry which is preliminary data.</text>
</comment>
<evidence type="ECO:0000313" key="1">
    <source>
        <dbReference type="EMBL" id="KMO78768.1"/>
    </source>
</evidence>
<protein>
    <submittedName>
        <fullName evidence="1">Uncharacterized protein</fullName>
    </submittedName>
</protein>
<keyword evidence="2" id="KW-1185">Reference proteome</keyword>
<name>A0A0J6WA26_MYCCU</name>
<evidence type="ECO:0000313" key="2">
    <source>
        <dbReference type="Proteomes" id="UP000036176"/>
    </source>
</evidence>
<gene>
    <name evidence="1" type="ORF">MCHUDSM44219_03005</name>
</gene>
<dbReference type="AlphaFoldDB" id="A0A0J6WA26"/>
<dbReference type="Proteomes" id="UP000036176">
    <property type="component" value="Unassembled WGS sequence"/>
</dbReference>
<reference evidence="1 2" key="1">
    <citation type="journal article" date="2015" name="Genome Biol. Evol.">
        <title>Characterization of Three Mycobacterium spp. with Potential Use in Bioremediation by Genome Sequencing and Comparative Genomics.</title>
        <authorList>
            <person name="Das S."/>
            <person name="Pettersson B.M."/>
            <person name="Behra P.R."/>
            <person name="Ramesh M."/>
            <person name="Dasgupta S."/>
            <person name="Bhattacharya A."/>
            <person name="Kirsebom L.A."/>
        </authorList>
    </citation>
    <scope>NUCLEOTIDE SEQUENCE [LARGE SCALE GENOMIC DNA]</scope>
    <source>
        <strain evidence="1 2">DSM 44219</strain>
    </source>
</reference>
<proteinExistence type="predicted"/>
<organism evidence="1 2">
    <name type="scientific">Mycolicibacterium chubuense</name>
    <name type="common">Mycobacterium chubuense</name>
    <dbReference type="NCBI Taxonomy" id="1800"/>
    <lineage>
        <taxon>Bacteria</taxon>
        <taxon>Bacillati</taxon>
        <taxon>Actinomycetota</taxon>
        <taxon>Actinomycetes</taxon>
        <taxon>Mycobacteriales</taxon>
        <taxon>Mycobacteriaceae</taxon>
        <taxon>Mycolicibacterium</taxon>
    </lineage>
</organism>
<sequence length="60" mass="6954">MTEFTEYCKNCGHPKEHHDLDAEFDPKMAREERAKPGQSACSDMSFDDHHCICTGYQSWT</sequence>
<dbReference type="EMBL" id="JYNX01000037">
    <property type="protein sequence ID" value="KMO78768.1"/>
    <property type="molecule type" value="Genomic_DNA"/>
</dbReference>
<accession>A0A0J6WA26</accession>